<organism evidence="7 8">
    <name type="scientific">Cryptolaemus montrouzieri</name>
    <dbReference type="NCBI Taxonomy" id="559131"/>
    <lineage>
        <taxon>Eukaryota</taxon>
        <taxon>Metazoa</taxon>
        <taxon>Ecdysozoa</taxon>
        <taxon>Arthropoda</taxon>
        <taxon>Hexapoda</taxon>
        <taxon>Insecta</taxon>
        <taxon>Pterygota</taxon>
        <taxon>Neoptera</taxon>
        <taxon>Endopterygota</taxon>
        <taxon>Coleoptera</taxon>
        <taxon>Polyphaga</taxon>
        <taxon>Cucujiformia</taxon>
        <taxon>Coccinelloidea</taxon>
        <taxon>Coccinellidae</taxon>
        <taxon>Scymninae</taxon>
        <taxon>Scymnini</taxon>
        <taxon>Cryptolaemus</taxon>
    </lineage>
</organism>
<evidence type="ECO:0000256" key="2">
    <source>
        <dbReference type="ARBA" id="ARBA00022729"/>
    </source>
</evidence>
<feature type="signal peptide" evidence="5">
    <location>
        <begin position="1"/>
        <end position="17"/>
    </location>
</feature>
<dbReference type="PANTHER" id="PTHR43903">
    <property type="entry name" value="NEUROLIGIN"/>
    <property type="match status" value="1"/>
</dbReference>
<dbReference type="SUPFAM" id="SSF53474">
    <property type="entry name" value="alpha/beta-Hydrolases"/>
    <property type="match status" value="1"/>
</dbReference>
<dbReference type="InterPro" id="IPR019819">
    <property type="entry name" value="Carboxylesterase_B_CS"/>
</dbReference>
<evidence type="ECO:0000313" key="7">
    <source>
        <dbReference type="EMBL" id="KAL3288103.1"/>
    </source>
</evidence>
<evidence type="ECO:0000313" key="8">
    <source>
        <dbReference type="Proteomes" id="UP001516400"/>
    </source>
</evidence>
<proteinExistence type="inferred from homology"/>
<evidence type="ECO:0000256" key="3">
    <source>
        <dbReference type="ARBA" id="ARBA00023180"/>
    </source>
</evidence>
<feature type="region of interest" description="Disordered" evidence="4">
    <location>
        <begin position="661"/>
        <end position="728"/>
    </location>
</feature>
<feature type="domain" description="Carboxylesterase type B" evidence="6">
    <location>
        <begin position="47"/>
        <end position="586"/>
    </location>
</feature>
<sequence length="746" mass="81681">MYVFAFVLFVLFMNVHCNERVRRIVGGQPANIPPPDDPVVYTRFNGKTAVVRGVLDFPHYVFRGIRYAQAPVGNLRFVRPQEYILEGFVNATKYPPPCVQPLPNTANIVGEEDCLFLNIFSPTLPTGMEGLPVVIWIHGGGFRYGSASQYGVRHLVARNLLVVTIQYRLGSLGFLSGGNKDLPGNAALWDMALAVQWVRNYIGFFGGNPFKIVIMGQGSGASSALTVALTEIAKGNSAGVVAMSGTAVSHWALDNTPINTARELAERNGCPMTSFLTMIKCLQVLNPKEIISGDSFIQFERLQQRGFQSGMAGGLGAAPVNEGRSDGRSLPSLVQKKPMEDLQSNNIPKIPLLLGITKHETTRSCTNVFKNDIFKSLTTIPDFLETHLIASLQKLIELPKIPLFPATNNTFGLDGLLQTLNPGKFRKYVQVAPNDFRSAFSKIAEVTTDALFNVPAFLTANMWSKTGETYLYKFEHAGKLKKGNFFLNGFPLVGLYGQENKTDADANTVSHGDELNYLFDAQHLDGTPADHNEISEEDEKVRAHFAQMIADFARQGKVKIGDKPVSPFTADANNYIEITSNPKENKNFQFCQMGLWLGLAQRLQSSVCGVFNVLDSELKNVQKSFFDTIDKTSGQFKELTGGLTGALTNPLNNNVLNPFGFGSKNSGKTSEKKNSLDGLGGGSVMNTPLVGGLLDPVKPKPQHNSNPLNLFGSRQKSRKTDENLNTSLEKMSKPLNIFKGPGLLLK</sequence>
<reference evidence="7 8" key="1">
    <citation type="journal article" date="2021" name="BMC Biol.">
        <title>Horizontally acquired antibacterial genes associated with adaptive radiation of ladybird beetles.</title>
        <authorList>
            <person name="Li H.S."/>
            <person name="Tang X.F."/>
            <person name="Huang Y.H."/>
            <person name="Xu Z.Y."/>
            <person name="Chen M.L."/>
            <person name="Du X.Y."/>
            <person name="Qiu B.Y."/>
            <person name="Chen P.T."/>
            <person name="Zhang W."/>
            <person name="Slipinski A."/>
            <person name="Escalona H.E."/>
            <person name="Waterhouse R.M."/>
            <person name="Zwick A."/>
            <person name="Pang H."/>
        </authorList>
    </citation>
    <scope>NUCLEOTIDE SEQUENCE [LARGE SCALE GENOMIC DNA]</scope>
    <source>
        <strain evidence="7">SYSU2018</strain>
    </source>
</reference>
<dbReference type="AlphaFoldDB" id="A0ABD2PAZ5"/>
<evidence type="ECO:0000259" key="6">
    <source>
        <dbReference type="Pfam" id="PF00135"/>
    </source>
</evidence>
<keyword evidence="3" id="KW-0325">Glycoprotein</keyword>
<dbReference type="PROSITE" id="PS00941">
    <property type="entry name" value="CARBOXYLESTERASE_B_2"/>
    <property type="match status" value="1"/>
</dbReference>
<gene>
    <name evidence="7" type="ORF">HHI36_002553</name>
</gene>
<dbReference type="Pfam" id="PF00135">
    <property type="entry name" value="COesterase"/>
    <property type="match status" value="1"/>
</dbReference>
<keyword evidence="2 5" id="KW-0732">Signal</keyword>
<dbReference type="Proteomes" id="UP001516400">
    <property type="component" value="Unassembled WGS sequence"/>
</dbReference>
<comment type="similarity">
    <text evidence="1">Belongs to the type-B carboxylesterase/lipase family.</text>
</comment>
<evidence type="ECO:0000256" key="5">
    <source>
        <dbReference type="SAM" id="SignalP"/>
    </source>
</evidence>
<keyword evidence="8" id="KW-1185">Reference proteome</keyword>
<dbReference type="InterPro" id="IPR002018">
    <property type="entry name" value="CarbesteraseB"/>
</dbReference>
<evidence type="ECO:0000256" key="4">
    <source>
        <dbReference type="SAM" id="MobiDB-lite"/>
    </source>
</evidence>
<dbReference type="Gene3D" id="3.40.50.1820">
    <property type="entry name" value="alpha/beta hydrolase"/>
    <property type="match status" value="1"/>
</dbReference>
<accession>A0ABD2PAZ5</accession>
<dbReference type="InterPro" id="IPR051093">
    <property type="entry name" value="Neuroligin/BSAL"/>
</dbReference>
<evidence type="ECO:0000256" key="1">
    <source>
        <dbReference type="ARBA" id="ARBA00005964"/>
    </source>
</evidence>
<dbReference type="InterPro" id="IPR029058">
    <property type="entry name" value="AB_hydrolase_fold"/>
</dbReference>
<dbReference type="EMBL" id="JABFTP020000185">
    <property type="protein sequence ID" value="KAL3288103.1"/>
    <property type="molecule type" value="Genomic_DNA"/>
</dbReference>
<protein>
    <recommendedName>
        <fullName evidence="6">Carboxylesterase type B domain-containing protein</fullName>
    </recommendedName>
</protein>
<comment type="caution">
    <text evidence="7">The sequence shown here is derived from an EMBL/GenBank/DDBJ whole genome shotgun (WGS) entry which is preliminary data.</text>
</comment>
<name>A0ABD2PAZ5_9CUCU</name>
<feature type="compositionally biased region" description="Polar residues" evidence="4">
    <location>
        <begin position="702"/>
        <end position="714"/>
    </location>
</feature>
<feature type="chain" id="PRO_5044794494" description="Carboxylesterase type B domain-containing protein" evidence="5">
    <location>
        <begin position="18"/>
        <end position="746"/>
    </location>
</feature>